<keyword evidence="3" id="KW-0378">Hydrolase</keyword>
<dbReference type="GO" id="GO:0016787">
    <property type="term" value="F:hydrolase activity"/>
    <property type="evidence" value="ECO:0007669"/>
    <property type="project" value="InterPro"/>
</dbReference>
<proteinExistence type="predicted"/>
<comment type="caution">
    <text evidence="3">The sequence shown here is derived from an EMBL/GenBank/DDBJ whole genome shotgun (WGS) entry which is preliminary data.</text>
</comment>
<dbReference type="SUPFAM" id="SSF52540">
    <property type="entry name" value="P-loop containing nucleoside triphosphate hydrolases"/>
    <property type="match status" value="1"/>
</dbReference>
<dbReference type="InterPro" id="IPR014001">
    <property type="entry name" value="Helicase_ATP-bd"/>
</dbReference>
<dbReference type="RefSeq" id="WP_171345449.1">
    <property type="nucleotide sequence ID" value="NZ_VTYF01000002.1"/>
</dbReference>
<dbReference type="GO" id="GO:0003677">
    <property type="term" value="F:DNA binding"/>
    <property type="evidence" value="ECO:0007669"/>
    <property type="project" value="InterPro"/>
</dbReference>
<feature type="domain" description="Helicase C-terminal" evidence="2">
    <location>
        <begin position="211"/>
        <end position="365"/>
    </location>
</feature>
<dbReference type="AlphaFoldDB" id="A0A7Y4B0P2"/>
<dbReference type="SMART" id="SM00487">
    <property type="entry name" value="DEXDc"/>
    <property type="match status" value="1"/>
</dbReference>
<gene>
    <name evidence="3" type="ORF">F0254_03710</name>
</gene>
<organism evidence="3 4">
    <name type="scientific">Vibrio alginolyticus</name>
    <dbReference type="NCBI Taxonomy" id="663"/>
    <lineage>
        <taxon>Bacteria</taxon>
        <taxon>Pseudomonadati</taxon>
        <taxon>Pseudomonadota</taxon>
        <taxon>Gammaproteobacteria</taxon>
        <taxon>Vibrionales</taxon>
        <taxon>Vibrionaceae</taxon>
        <taxon>Vibrio</taxon>
    </lineage>
</organism>
<dbReference type="PROSITE" id="PS51192">
    <property type="entry name" value="HELICASE_ATP_BIND_1"/>
    <property type="match status" value="1"/>
</dbReference>
<sequence length="1021" mass="114706">MKVGKFVVNDVLWHSLRCCQKDGIKTALSYLQKPLSDDAKSCLISLPTGAGKSGVISVISHKAKQKKTLVLCHRRAVCDQLFTEISGKFFRERAEGEEIPLKPVFNGVDDTTVNGIYVSTFQKLQSFTPTQLAELKQNIDLIIIDEGHAEPSPVWSTLVRGLGAHKIVITATPYRNDLFQFDITADASFIYTFEKALEDGVLKEPKFETIDHQQLSVRIRTFLDENPNTKCIVKCNKFSDVEAYYERLNSDFNLLAIHDQYSGDQRENVKSDVPVNLKTSTYEVIIHQRKLDEGVDIPQAKLIVLTYPVNSGRELVQTIGRVVRVFGEIEPKVIELEHNSNELMWQNYRRFDASLNSVTAVKKFIASLDANKLIELYLEAFPDASYYGNRFLSKFDLNAFSPENSLNIPTASICFLNVKTGFSAELLSDMLYWRCNNNGELSKQFVTSFGIHIVASIAFNRSKFLKDQFFFEPSLEITLFKALSNGIVAIFDSRGRRFNKQDELKLGSAVTQDKLFKILSLGEKAATKEASSRSVSTANKRPESIAVKGRNLEQMVDQQANASYRLSTARLDTFDRLNKKSGSFYVGVDSGRISDQKESSFSLDELNDWLQTMDNVLSGDATAKNTLIDSFAKPIEVDTTLSVESVIFDLSEYQSPISILINGNLYKLDNDFLYKAYDDGFLLIEGVEESRIRIELSVDEPYLNLNFNTPIFYTLDDTLPLDEDIDAFLLTNLHKALLEKGVGYSQEKFYQITLPVENAFDFANSNLANVVIGLPELLREGLNEKGILNNVYQVIDQEFSPDSVFYLLDKLKSNSFPDPTRTQLGPFGSYIPNADIVINTDMGTEPADFILSSKNKLVYVHVKCGSSAAPQSSAGGLAEVGSQAIKNIEMLISGNEFLKPGNWGRLSTAWPTVAAPQLMHERIRLFNGKRFEAESKQQREEKLQEVWEEISLRRESSAVRKEIWIVSANSFSVDHFSTQLMLGANANSETLQAFQLITSWVSTAHANDIDLKIFVSKSINN</sequence>
<reference evidence="3 4" key="1">
    <citation type="submission" date="2019-09" db="EMBL/GenBank/DDBJ databases">
        <title>Draft genome sequencing and comparative genomics of hatchery-associated Vibrios.</title>
        <authorList>
            <person name="Kehlet-Delgado H."/>
            <person name="Mueller R.S."/>
        </authorList>
    </citation>
    <scope>NUCLEOTIDE SEQUENCE [LARGE SCALE GENOMIC DNA]</scope>
    <source>
        <strain evidence="3 4">081416A</strain>
    </source>
</reference>
<dbReference type="PANTHER" id="PTHR47396">
    <property type="entry name" value="TYPE I RESTRICTION ENZYME ECOKI R PROTEIN"/>
    <property type="match status" value="1"/>
</dbReference>
<evidence type="ECO:0000259" key="1">
    <source>
        <dbReference type="PROSITE" id="PS51192"/>
    </source>
</evidence>
<dbReference type="InterPro" id="IPR006935">
    <property type="entry name" value="Helicase/UvrB_N"/>
</dbReference>
<protein>
    <submittedName>
        <fullName evidence="3">Restriction endonuclease subunit R</fullName>
    </submittedName>
</protein>
<dbReference type="PROSITE" id="PS51194">
    <property type="entry name" value="HELICASE_CTER"/>
    <property type="match status" value="1"/>
</dbReference>
<dbReference type="GO" id="GO:0004519">
    <property type="term" value="F:endonuclease activity"/>
    <property type="evidence" value="ECO:0007669"/>
    <property type="project" value="UniProtKB-KW"/>
</dbReference>
<dbReference type="Pfam" id="PF00271">
    <property type="entry name" value="Helicase_C"/>
    <property type="match status" value="1"/>
</dbReference>
<dbReference type="Gene3D" id="3.40.50.300">
    <property type="entry name" value="P-loop containing nucleotide triphosphate hydrolases"/>
    <property type="match status" value="2"/>
</dbReference>
<dbReference type="Proteomes" id="UP000532247">
    <property type="component" value="Unassembled WGS sequence"/>
</dbReference>
<evidence type="ECO:0000313" key="3">
    <source>
        <dbReference type="EMBL" id="NOI07971.1"/>
    </source>
</evidence>
<dbReference type="GO" id="GO:0005829">
    <property type="term" value="C:cytosol"/>
    <property type="evidence" value="ECO:0007669"/>
    <property type="project" value="TreeGrafter"/>
</dbReference>
<evidence type="ECO:0000313" key="4">
    <source>
        <dbReference type="Proteomes" id="UP000532247"/>
    </source>
</evidence>
<dbReference type="PANTHER" id="PTHR47396:SF1">
    <property type="entry name" value="ATP-DEPENDENT HELICASE IRC3-RELATED"/>
    <property type="match status" value="1"/>
</dbReference>
<dbReference type="InterPro" id="IPR001650">
    <property type="entry name" value="Helicase_C-like"/>
</dbReference>
<evidence type="ECO:0000259" key="2">
    <source>
        <dbReference type="PROSITE" id="PS51194"/>
    </source>
</evidence>
<dbReference type="InterPro" id="IPR027417">
    <property type="entry name" value="P-loop_NTPase"/>
</dbReference>
<dbReference type="EMBL" id="VTYF01000002">
    <property type="protein sequence ID" value="NOI07971.1"/>
    <property type="molecule type" value="Genomic_DNA"/>
</dbReference>
<accession>A0A7Y4B0P2</accession>
<keyword evidence="3" id="KW-0540">Nuclease</keyword>
<feature type="domain" description="Helicase ATP-binding" evidence="1">
    <location>
        <begin position="33"/>
        <end position="178"/>
    </location>
</feature>
<name>A0A7Y4B0P2_VIBAL</name>
<keyword evidence="3" id="KW-0255">Endonuclease</keyword>
<dbReference type="InterPro" id="IPR050742">
    <property type="entry name" value="Helicase_Restrict-Modif_Enz"/>
</dbReference>
<dbReference type="GO" id="GO:0005524">
    <property type="term" value="F:ATP binding"/>
    <property type="evidence" value="ECO:0007669"/>
    <property type="project" value="InterPro"/>
</dbReference>
<dbReference type="Pfam" id="PF04851">
    <property type="entry name" value="ResIII"/>
    <property type="match status" value="1"/>
</dbReference>